<dbReference type="AlphaFoldDB" id="A0A239ZJF4"/>
<dbReference type="EMBL" id="LT906467">
    <property type="protein sequence ID" value="SNV70696.1"/>
    <property type="molecule type" value="Genomic_DNA"/>
</dbReference>
<dbReference type="Proteomes" id="UP000215374">
    <property type="component" value="Chromosome 1"/>
</dbReference>
<proteinExistence type="predicted"/>
<protein>
    <recommendedName>
        <fullName evidence="3">DUF2190 domain-containing protein</fullName>
    </recommendedName>
</protein>
<evidence type="ECO:0000313" key="2">
    <source>
        <dbReference type="Proteomes" id="UP000215374"/>
    </source>
</evidence>
<evidence type="ECO:0000313" key="1">
    <source>
        <dbReference type="EMBL" id="SNV70696.1"/>
    </source>
</evidence>
<sequence>MSNPTFRSGPISFEIAADTEKFRLVTVDENGKIKHAGASGAVFGAVTEAGRVEPKEPGAATIAVHYGPAAVKLETDGEIKAGAGVFAAADGKASATGSVQVGVAVRATENGKTLTILNQLPATAAGAES</sequence>
<gene>
    <name evidence="1" type="ORF">SAMEA4535761_01206</name>
</gene>
<evidence type="ECO:0008006" key="3">
    <source>
        <dbReference type="Google" id="ProtNLM"/>
    </source>
</evidence>
<name>A0A239ZJF4_9CORY</name>
<dbReference type="RefSeq" id="WP_051904825.1">
    <property type="nucleotide sequence ID" value="NZ_CP009211.1"/>
</dbReference>
<reference evidence="1 2" key="1">
    <citation type="submission" date="2017-06" db="EMBL/GenBank/DDBJ databases">
        <authorList>
            <consortium name="Pathogen Informatics"/>
        </authorList>
    </citation>
    <scope>NUCLEOTIDE SEQUENCE [LARGE SCALE GENOMIC DNA]</scope>
    <source>
        <strain evidence="1 2">NCTC13015</strain>
    </source>
</reference>
<dbReference type="OrthoDB" id="4426435at2"/>
<accession>A0A239ZJF4</accession>
<organism evidence="1 2">
    <name type="scientific">Corynebacterium imitans</name>
    <dbReference type="NCBI Taxonomy" id="156978"/>
    <lineage>
        <taxon>Bacteria</taxon>
        <taxon>Bacillati</taxon>
        <taxon>Actinomycetota</taxon>
        <taxon>Actinomycetes</taxon>
        <taxon>Mycobacteriales</taxon>
        <taxon>Corynebacteriaceae</taxon>
        <taxon>Corynebacterium</taxon>
    </lineage>
</organism>